<evidence type="ECO:0000313" key="2">
    <source>
        <dbReference type="EMBL" id="GIY43651.1"/>
    </source>
</evidence>
<feature type="region of interest" description="Disordered" evidence="1">
    <location>
        <begin position="1"/>
        <end position="84"/>
    </location>
</feature>
<evidence type="ECO:0000256" key="1">
    <source>
        <dbReference type="SAM" id="MobiDB-lite"/>
    </source>
</evidence>
<organism evidence="2 3">
    <name type="scientific">Caerostris extrusa</name>
    <name type="common">Bark spider</name>
    <name type="synonym">Caerostris bankana</name>
    <dbReference type="NCBI Taxonomy" id="172846"/>
    <lineage>
        <taxon>Eukaryota</taxon>
        <taxon>Metazoa</taxon>
        <taxon>Ecdysozoa</taxon>
        <taxon>Arthropoda</taxon>
        <taxon>Chelicerata</taxon>
        <taxon>Arachnida</taxon>
        <taxon>Araneae</taxon>
        <taxon>Araneomorphae</taxon>
        <taxon>Entelegynae</taxon>
        <taxon>Araneoidea</taxon>
        <taxon>Araneidae</taxon>
        <taxon>Caerostris</taxon>
    </lineage>
</organism>
<dbReference type="EMBL" id="BPLR01011001">
    <property type="protein sequence ID" value="GIY43651.1"/>
    <property type="molecule type" value="Genomic_DNA"/>
</dbReference>
<reference evidence="2 3" key="1">
    <citation type="submission" date="2021-06" db="EMBL/GenBank/DDBJ databases">
        <title>Caerostris extrusa draft genome.</title>
        <authorList>
            <person name="Kono N."/>
            <person name="Arakawa K."/>
        </authorList>
    </citation>
    <scope>NUCLEOTIDE SEQUENCE [LARGE SCALE GENOMIC DNA]</scope>
</reference>
<name>A0AAV4TEL6_CAEEX</name>
<dbReference type="Proteomes" id="UP001054945">
    <property type="component" value="Unassembled WGS sequence"/>
</dbReference>
<dbReference type="AlphaFoldDB" id="A0AAV4TEL6"/>
<evidence type="ECO:0000313" key="3">
    <source>
        <dbReference type="Proteomes" id="UP001054945"/>
    </source>
</evidence>
<feature type="compositionally biased region" description="Low complexity" evidence="1">
    <location>
        <begin position="69"/>
        <end position="84"/>
    </location>
</feature>
<proteinExistence type="predicted"/>
<feature type="compositionally biased region" description="Polar residues" evidence="1">
    <location>
        <begin position="1"/>
        <end position="10"/>
    </location>
</feature>
<gene>
    <name evidence="2" type="ORF">CEXT_170121</name>
</gene>
<feature type="compositionally biased region" description="Polar residues" evidence="1">
    <location>
        <begin position="25"/>
        <end position="40"/>
    </location>
</feature>
<keyword evidence="3" id="KW-1185">Reference proteome</keyword>
<comment type="caution">
    <text evidence="2">The sequence shown here is derived from an EMBL/GenBank/DDBJ whole genome shotgun (WGS) entry which is preliminary data.</text>
</comment>
<protein>
    <submittedName>
        <fullName evidence="2">Uncharacterized protein</fullName>
    </submittedName>
</protein>
<accession>A0AAV4TEL6</accession>
<sequence length="84" mass="9595">MSYYEQTTEYPTEIPEGLAEHDLPENTTKSSPASSKSLWQSFLPFWLRPEDPGDPSSAPNTNQWHQETRFSTNPPSPFPNNRKA</sequence>